<keyword evidence="3" id="KW-0378">Hydrolase</keyword>
<dbReference type="SUPFAM" id="SSF51695">
    <property type="entry name" value="PLC-like phosphodiesterases"/>
    <property type="match status" value="1"/>
</dbReference>
<name>A0ABW4LWK9_9BACI</name>
<evidence type="ECO:0000256" key="1">
    <source>
        <dbReference type="SAM" id="Phobius"/>
    </source>
</evidence>
<dbReference type="CDD" id="cd08583">
    <property type="entry name" value="PI-PLCc_GDPD_SF_unchar1"/>
    <property type="match status" value="1"/>
</dbReference>
<dbReference type="Proteomes" id="UP001597214">
    <property type="component" value="Unassembled WGS sequence"/>
</dbReference>
<protein>
    <submittedName>
        <fullName evidence="3">Phosphatidylinositol-specific phospholipase C/glycerophosphodiester phosphodiesterase family protein</fullName>
        <ecNumber evidence="3">3.1.4.-</ecNumber>
    </submittedName>
</protein>
<dbReference type="EC" id="3.1.4.-" evidence="3"/>
<accession>A0ABW4LWK9</accession>
<evidence type="ECO:0000313" key="4">
    <source>
        <dbReference type="Proteomes" id="UP001597214"/>
    </source>
</evidence>
<feature type="domain" description="GP-PDE" evidence="2">
    <location>
        <begin position="224"/>
        <end position="465"/>
    </location>
</feature>
<dbReference type="RefSeq" id="WP_377930180.1">
    <property type="nucleotide sequence ID" value="NZ_JBHUEM010000052.1"/>
</dbReference>
<gene>
    <name evidence="3" type="ORF">ACFSCX_20790</name>
</gene>
<evidence type="ECO:0000259" key="2">
    <source>
        <dbReference type="PROSITE" id="PS51704"/>
    </source>
</evidence>
<feature type="transmembrane region" description="Helical" evidence="1">
    <location>
        <begin position="12"/>
        <end position="33"/>
    </location>
</feature>
<dbReference type="EMBL" id="JBHUEM010000052">
    <property type="protein sequence ID" value="MFD1738953.1"/>
    <property type="molecule type" value="Genomic_DNA"/>
</dbReference>
<keyword evidence="4" id="KW-1185">Reference proteome</keyword>
<dbReference type="PROSITE" id="PS51704">
    <property type="entry name" value="GP_PDE"/>
    <property type="match status" value="1"/>
</dbReference>
<keyword evidence="1" id="KW-1133">Transmembrane helix</keyword>
<feature type="transmembrane region" description="Helical" evidence="1">
    <location>
        <begin position="67"/>
        <end position="86"/>
    </location>
</feature>
<feature type="transmembrane region" description="Helical" evidence="1">
    <location>
        <begin position="110"/>
        <end position="130"/>
    </location>
</feature>
<dbReference type="GO" id="GO:0016787">
    <property type="term" value="F:hydrolase activity"/>
    <property type="evidence" value="ECO:0007669"/>
    <property type="project" value="UniProtKB-KW"/>
</dbReference>
<proteinExistence type="predicted"/>
<dbReference type="Pfam" id="PF03009">
    <property type="entry name" value="GDPD"/>
    <property type="match status" value="1"/>
</dbReference>
<feature type="transmembrane region" description="Helical" evidence="1">
    <location>
        <begin position="39"/>
        <end position="60"/>
    </location>
</feature>
<organism evidence="3 4">
    <name type="scientific">Bacillus salitolerans</name>
    <dbReference type="NCBI Taxonomy" id="1437434"/>
    <lineage>
        <taxon>Bacteria</taxon>
        <taxon>Bacillati</taxon>
        <taxon>Bacillota</taxon>
        <taxon>Bacilli</taxon>
        <taxon>Bacillales</taxon>
        <taxon>Bacillaceae</taxon>
        <taxon>Bacillus</taxon>
    </lineage>
</organism>
<keyword evidence="1" id="KW-0812">Transmembrane</keyword>
<dbReference type="InterPro" id="IPR017946">
    <property type="entry name" value="PLC-like_Pdiesterase_TIM-brl"/>
</dbReference>
<comment type="caution">
    <text evidence="3">The sequence shown here is derived from an EMBL/GenBank/DDBJ whole genome shotgun (WGS) entry which is preliminary data.</text>
</comment>
<keyword evidence="1" id="KW-0472">Membrane</keyword>
<evidence type="ECO:0000313" key="3">
    <source>
        <dbReference type="EMBL" id="MFD1738953.1"/>
    </source>
</evidence>
<dbReference type="InterPro" id="IPR030395">
    <property type="entry name" value="GP_PDE_dom"/>
</dbReference>
<feature type="transmembrane region" description="Helical" evidence="1">
    <location>
        <begin position="150"/>
        <end position="167"/>
    </location>
</feature>
<reference evidence="4" key="1">
    <citation type="journal article" date="2019" name="Int. J. Syst. Evol. Microbiol.">
        <title>The Global Catalogue of Microorganisms (GCM) 10K type strain sequencing project: providing services to taxonomists for standard genome sequencing and annotation.</title>
        <authorList>
            <consortium name="The Broad Institute Genomics Platform"/>
            <consortium name="The Broad Institute Genome Sequencing Center for Infectious Disease"/>
            <person name="Wu L."/>
            <person name="Ma J."/>
        </authorList>
    </citation>
    <scope>NUCLEOTIDE SEQUENCE [LARGE SCALE GENOMIC DNA]</scope>
    <source>
        <strain evidence="4">CCUG 49339</strain>
    </source>
</reference>
<dbReference type="Gene3D" id="3.20.20.190">
    <property type="entry name" value="Phosphatidylinositol (PI) phosphodiesterase"/>
    <property type="match status" value="1"/>
</dbReference>
<sequence length="465" mass="53683">MKLEHALVITLKYMYPFYLLFSFMAKLLFFLLICFPLSLFVGLANLALVLIFGSICLVIHKRYARPFIMVIHGLLAFLVALDFSFYEAFQSPFSLAYFSIPNFSVSSFELYHPTIFVIVFLILDLILVYVSMSKTSTLSVKVSNPRVPRVMLVAGCVLYLSTIFLSFDKGGLFSTIESTDPITYHLLDVGLFLFHYEKPVSAAGTAVRSEMEDSIHPYSWVNPKLLIAHAMGGIDEKTYTNSLEAFKQNYEKGYRVFEVDLIVTSDAKVVARHDWSLHSYEKLEQNHPRKLSFGPLHSEEFQDLKIHSQYTPLSFEDIVQLMTEYDDIYLVTDTKGTHPYEIKNVFRQIVDASVKTDPTILERIIPQIYNEMMYYVIQDVYPFQDIIYTLYKTNASDERVLQFCLDNKIKAVTMSKSRYSKEFAEQLSSNHIYTFVHTINNKEKSMEYFKSGVTGLYSDFLTPEQ</sequence>